<gene>
    <name evidence="1" type="ORF">PPENT_87.1.T0100152</name>
</gene>
<dbReference type="OrthoDB" id="306368at2759"/>
<organism evidence="1 2">
    <name type="scientific">Paramecium pentaurelia</name>
    <dbReference type="NCBI Taxonomy" id="43138"/>
    <lineage>
        <taxon>Eukaryota</taxon>
        <taxon>Sar</taxon>
        <taxon>Alveolata</taxon>
        <taxon>Ciliophora</taxon>
        <taxon>Intramacronucleata</taxon>
        <taxon>Oligohymenophorea</taxon>
        <taxon>Peniculida</taxon>
        <taxon>Parameciidae</taxon>
        <taxon>Paramecium</taxon>
    </lineage>
</organism>
<evidence type="ECO:0000313" key="1">
    <source>
        <dbReference type="EMBL" id="CAD8141503.1"/>
    </source>
</evidence>
<reference evidence="1" key="1">
    <citation type="submission" date="2021-01" db="EMBL/GenBank/DDBJ databases">
        <authorList>
            <consortium name="Genoscope - CEA"/>
            <person name="William W."/>
        </authorList>
    </citation>
    <scope>NUCLEOTIDE SEQUENCE</scope>
</reference>
<dbReference type="Proteomes" id="UP000689195">
    <property type="component" value="Unassembled WGS sequence"/>
</dbReference>
<dbReference type="EMBL" id="CAJJDO010000010">
    <property type="protein sequence ID" value="CAD8141503.1"/>
    <property type="molecule type" value="Genomic_DNA"/>
</dbReference>
<comment type="caution">
    <text evidence="1">The sequence shown here is derived from an EMBL/GenBank/DDBJ whole genome shotgun (WGS) entry which is preliminary data.</text>
</comment>
<sequence>MGNTCLHRFDNQKQKMIKINGYPKLNCPNKLILEPSIQNITQNLDTFEEDFFKSEFQFDIQSDNQRNYSTSKVKLGSSIEQINKSKQIECPSNFNEKCDFQQDNQLNLFMNPKNNNKNVFIQGQKTNHQKKIKQKVSLQKIEKPKSILKTHKKQHNSSFNSFQCAKCQHTVTFSLATCNSRNSRSLSPLLNSQSIDLQPVNSRSMTYLQQFPYL</sequence>
<accession>A0A8S1SM05</accession>
<keyword evidence="2" id="KW-1185">Reference proteome</keyword>
<protein>
    <submittedName>
        <fullName evidence="1">Uncharacterized protein</fullName>
    </submittedName>
</protein>
<proteinExistence type="predicted"/>
<evidence type="ECO:0000313" key="2">
    <source>
        <dbReference type="Proteomes" id="UP000689195"/>
    </source>
</evidence>
<dbReference type="AlphaFoldDB" id="A0A8S1SM05"/>
<name>A0A8S1SM05_9CILI</name>